<gene>
    <name evidence="2" type="ORF">PR048_032249</name>
</gene>
<accession>A0ABQ9G1P1</accession>
<dbReference type="Proteomes" id="UP001159363">
    <property type="component" value="Chromosome 15"/>
</dbReference>
<evidence type="ECO:0000256" key="1">
    <source>
        <dbReference type="SAM" id="MobiDB-lite"/>
    </source>
</evidence>
<evidence type="ECO:0000313" key="3">
    <source>
        <dbReference type="Proteomes" id="UP001159363"/>
    </source>
</evidence>
<proteinExistence type="predicted"/>
<organism evidence="2 3">
    <name type="scientific">Dryococelus australis</name>
    <dbReference type="NCBI Taxonomy" id="614101"/>
    <lineage>
        <taxon>Eukaryota</taxon>
        <taxon>Metazoa</taxon>
        <taxon>Ecdysozoa</taxon>
        <taxon>Arthropoda</taxon>
        <taxon>Hexapoda</taxon>
        <taxon>Insecta</taxon>
        <taxon>Pterygota</taxon>
        <taxon>Neoptera</taxon>
        <taxon>Polyneoptera</taxon>
        <taxon>Phasmatodea</taxon>
        <taxon>Verophasmatodea</taxon>
        <taxon>Anareolatae</taxon>
        <taxon>Phasmatidae</taxon>
        <taxon>Eurycanthinae</taxon>
        <taxon>Dryococelus</taxon>
    </lineage>
</organism>
<protein>
    <submittedName>
        <fullName evidence="2">Uncharacterized protein</fullName>
    </submittedName>
</protein>
<keyword evidence="3" id="KW-1185">Reference proteome</keyword>
<name>A0ABQ9G1P1_9NEOP</name>
<feature type="region of interest" description="Disordered" evidence="1">
    <location>
        <begin position="110"/>
        <end position="139"/>
    </location>
</feature>
<reference evidence="2 3" key="1">
    <citation type="submission" date="2023-02" db="EMBL/GenBank/DDBJ databases">
        <title>LHISI_Scaffold_Assembly.</title>
        <authorList>
            <person name="Stuart O.P."/>
            <person name="Cleave R."/>
            <person name="Magrath M.J.L."/>
            <person name="Mikheyev A.S."/>
        </authorList>
    </citation>
    <scope>NUCLEOTIDE SEQUENCE [LARGE SCALE GENOMIC DNA]</scope>
    <source>
        <strain evidence="2">Daus_M_001</strain>
        <tissue evidence="2">Leg muscle</tissue>
    </source>
</reference>
<sequence>MKGRGETGDPREKKPPTSSIVRTLFTHAKIRERLRRESNPAAFSLQSQRWQFCVAVVQFQADSSGKRTSIIFHNNQRQKETHKVFSRHYRLFTIWAALNIDVLRADEGEKRGEYGAAPERKKGRKREIPEKTHRPVASSGVIPAWEVPGAIPPGIEPGLPGWEVSSLTTVLPRPQLILGKTNLARGDVLKSRS</sequence>
<comment type="caution">
    <text evidence="2">The sequence shown here is derived from an EMBL/GenBank/DDBJ whole genome shotgun (WGS) entry which is preliminary data.</text>
</comment>
<evidence type="ECO:0000313" key="2">
    <source>
        <dbReference type="EMBL" id="KAJ8866406.1"/>
    </source>
</evidence>
<dbReference type="EMBL" id="JARBHB010000016">
    <property type="protein sequence ID" value="KAJ8866406.1"/>
    <property type="molecule type" value="Genomic_DNA"/>
</dbReference>